<dbReference type="Pfam" id="PF07715">
    <property type="entry name" value="Plug"/>
    <property type="match status" value="1"/>
</dbReference>
<keyword evidence="13" id="KW-0732">Signal</keyword>
<dbReference type="AlphaFoldDB" id="A0A7X9X0A7"/>
<dbReference type="InterPro" id="IPR012910">
    <property type="entry name" value="Plug_dom"/>
</dbReference>
<evidence type="ECO:0000256" key="9">
    <source>
        <dbReference type="ARBA" id="ARBA00023136"/>
    </source>
</evidence>
<dbReference type="RefSeq" id="WP_169575473.1">
    <property type="nucleotide sequence ID" value="NZ_JABBFV010000041.1"/>
</dbReference>
<evidence type="ECO:0000256" key="4">
    <source>
        <dbReference type="ARBA" id="ARBA00022496"/>
    </source>
</evidence>
<dbReference type="PANTHER" id="PTHR32552:SF81">
    <property type="entry name" value="TONB-DEPENDENT OUTER MEMBRANE RECEPTOR"/>
    <property type="match status" value="1"/>
</dbReference>
<accession>A0A7X9X0A7</accession>
<dbReference type="GO" id="GO:0006826">
    <property type="term" value="P:iron ion transport"/>
    <property type="evidence" value="ECO:0007669"/>
    <property type="project" value="UniProtKB-KW"/>
</dbReference>
<evidence type="ECO:0000256" key="12">
    <source>
        <dbReference type="RuleBase" id="RU003357"/>
    </source>
</evidence>
<keyword evidence="10 11" id="KW-0998">Cell outer membrane</keyword>
<keyword evidence="7" id="KW-0406">Ion transport</keyword>
<dbReference type="Proteomes" id="UP000519023">
    <property type="component" value="Unassembled WGS sequence"/>
</dbReference>
<keyword evidence="16" id="KW-1185">Reference proteome</keyword>
<dbReference type="InterPro" id="IPR039426">
    <property type="entry name" value="TonB-dep_rcpt-like"/>
</dbReference>
<dbReference type="InterPro" id="IPR011662">
    <property type="entry name" value="Secretin/TonB_short_N"/>
</dbReference>
<dbReference type="InterPro" id="IPR036942">
    <property type="entry name" value="Beta-barrel_TonB_sf"/>
</dbReference>
<comment type="caution">
    <text evidence="15">The sequence shown here is derived from an EMBL/GenBank/DDBJ whole genome shotgun (WGS) entry which is preliminary data.</text>
</comment>
<organism evidence="15 16">
    <name type="scientific">Sphingobium psychrophilum</name>
    <dbReference type="NCBI Taxonomy" id="2728834"/>
    <lineage>
        <taxon>Bacteria</taxon>
        <taxon>Pseudomonadati</taxon>
        <taxon>Pseudomonadota</taxon>
        <taxon>Alphaproteobacteria</taxon>
        <taxon>Sphingomonadales</taxon>
        <taxon>Sphingomonadaceae</taxon>
        <taxon>Sphingobium</taxon>
    </lineage>
</organism>
<dbReference type="GO" id="GO:0009279">
    <property type="term" value="C:cell outer membrane"/>
    <property type="evidence" value="ECO:0007669"/>
    <property type="project" value="UniProtKB-SubCell"/>
</dbReference>
<evidence type="ECO:0000256" key="8">
    <source>
        <dbReference type="ARBA" id="ARBA00023077"/>
    </source>
</evidence>
<evidence type="ECO:0000256" key="10">
    <source>
        <dbReference type="ARBA" id="ARBA00023237"/>
    </source>
</evidence>
<gene>
    <name evidence="15" type="ORF">HHL08_24305</name>
</gene>
<dbReference type="CDD" id="cd01347">
    <property type="entry name" value="ligand_gated_channel"/>
    <property type="match status" value="1"/>
</dbReference>
<keyword evidence="3 11" id="KW-1134">Transmembrane beta strand</keyword>
<keyword evidence="8 12" id="KW-0798">TonB box</keyword>
<comment type="similarity">
    <text evidence="11 12">Belongs to the TonB-dependent receptor family.</text>
</comment>
<proteinExistence type="inferred from homology"/>
<dbReference type="Pfam" id="PF07660">
    <property type="entry name" value="STN"/>
    <property type="match status" value="1"/>
</dbReference>
<evidence type="ECO:0000259" key="14">
    <source>
        <dbReference type="SMART" id="SM00965"/>
    </source>
</evidence>
<evidence type="ECO:0000256" key="3">
    <source>
        <dbReference type="ARBA" id="ARBA00022452"/>
    </source>
</evidence>
<dbReference type="InterPro" id="IPR000531">
    <property type="entry name" value="Beta-barrel_TonB"/>
</dbReference>
<keyword evidence="4" id="KW-0410">Iron transport</keyword>
<evidence type="ECO:0000313" key="15">
    <source>
        <dbReference type="EMBL" id="NML13203.1"/>
    </source>
</evidence>
<keyword evidence="9 11" id="KW-0472">Membrane</keyword>
<evidence type="ECO:0000256" key="1">
    <source>
        <dbReference type="ARBA" id="ARBA00004571"/>
    </source>
</evidence>
<comment type="subcellular location">
    <subcellularLocation>
        <location evidence="1 11">Cell outer membrane</location>
        <topology evidence="1 11">Multi-pass membrane protein</topology>
    </subcellularLocation>
</comment>
<evidence type="ECO:0000313" key="16">
    <source>
        <dbReference type="Proteomes" id="UP000519023"/>
    </source>
</evidence>
<evidence type="ECO:0000256" key="6">
    <source>
        <dbReference type="ARBA" id="ARBA00023004"/>
    </source>
</evidence>
<reference evidence="15 16" key="1">
    <citation type="submission" date="2020-04" db="EMBL/GenBank/DDBJ databases">
        <title>Sphingobium sp. AR-3-1 isolated from Arctic soil.</title>
        <authorList>
            <person name="Dahal R.H."/>
            <person name="Chaudhary D.K."/>
        </authorList>
    </citation>
    <scope>NUCLEOTIDE SEQUENCE [LARGE SCALE GENOMIC DNA]</scope>
    <source>
        <strain evidence="15 16">AR-3-1</strain>
    </source>
</reference>
<keyword evidence="5 11" id="KW-0812">Transmembrane</keyword>
<dbReference type="SMART" id="SM00965">
    <property type="entry name" value="STN"/>
    <property type="match status" value="1"/>
</dbReference>
<dbReference type="PROSITE" id="PS52016">
    <property type="entry name" value="TONB_DEPENDENT_REC_3"/>
    <property type="match status" value="1"/>
</dbReference>
<feature type="signal peptide" evidence="13">
    <location>
        <begin position="1"/>
        <end position="25"/>
    </location>
</feature>
<dbReference type="Pfam" id="PF00593">
    <property type="entry name" value="TonB_dep_Rec_b-barrel"/>
    <property type="match status" value="1"/>
</dbReference>
<feature type="domain" description="Secretin/TonB short N-terminal" evidence="14">
    <location>
        <begin position="50"/>
        <end position="101"/>
    </location>
</feature>
<feature type="chain" id="PRO_5031308558" evidence="13">
    <location>
        <begin position="26"/>
        <end position="805"/>
    </location>
</feature>
<sequence length="805" mass="86898">MIVKNSRYALAVLAVSAPFATPAMAQPRSFNIPSQPASAGIQSFGRQAGVQVLSARRDIVDKRTNAVRGRMEVAEALRQLLGGTGLTARPTGPSTYTVLRAGLMASASYMQDASGASAAPAARAETESSSGDEDIIVTAQKRPETTFEVPIAISVKGGEEIRKRNAQTITDLQYTVPGLSISEFGPGSQRIQFRGVSSGSGLAQIGIYMDEIPLNTEQPDQGPDTRLIDIARVELLRGPQGTLYGQGAMGGTIRYITNDPDPSQASGSALGEVSAIDGGGMDWRGEGVVNVPVVEDRVAVRVAGGYTRLSGWIDNVTTGEERINRGKSYLVRGKLLAKLNEDLTATFMASHQKFSAGANNVADDNQEVEIAGPTLESVRINLFSGVLKYDLGPVTLVSATSWQDRKGVQIADATSSLAPIVELIQGLVPGTIQSFFVDNNNKFRAFSQELRAQYDDGGRFKGIAGVYYRNARSGSQSAERITSSMAFAPGLLSSEQSVGSKSWAVFGDFTYGVLDNLDLSVGLRYFEDQRDLLSTSSTFYAPTRDQGKDTFTAFTPKFNVAWQASDMLNVYATASKGFRSGGFNNTSVGLGLITVPPSYDPDSVWTYELGAKFQTPGNRLTGEVAVFRNVWSDIQALAFAPGQAFSYTVNGAKLAGYGVDAQVSYRPISPLTITLTGGWNSTKYKSTTPEHFEGDRADYAPRYSGSASAEYRFDLASMPSFARIDYQFADGIQVFFRNFQTVPARADTQHFLNFNLGTDVDNWSLQLFVKNILNDYSVTYPAFGSLPYPGRPIPRTFGAQVQTRF</sequence>
<keyword evidence="15" id="KW-0675">Receptor</keyword>
<evidence type="ECO:0000256" key="5">
    <source>
        <dbReference type="ARBA" id="ARBA00022692"/>
    </source>
</evidence>
<dbReference type="PANTHER" id="PTHR32552">
    <property type="entry name" value="FERRICHROME IRON RECEPTOR-RELATED"/>
    <property type="match status" value="1"/>
</dbReference>
<evidence type="ECO:0000256" key="2">
    <source>
        <dbReference type="ARBA" id="ARBA00022448"/>
    </source>
</evidence>
<evidence type="ECO:0000256" key="13">
    <source>
        <dbReference type="SAM" id="SignalP"/>
    </source>
</evidence>
<dbReference type="EMBL" id="JABBFV010000041">
    <property type="protein sequence ID" value="NML13203.1"/>
    <property type="molecule type" value="Genomic_DNA"/>
</dbReference>
<name>A0A7X9X0A7_9SPHN</name>
<keyword evidence="2 11" id="KW-0813">Transport</keyword>
<evidence type="ECO:0000256" key="11">
    <source>
        <dbReference type="PROSITE-ProRule" id="PRU01360"/>
    </source>
</evidence>
<dbReference type="SUPFAM" id="SSF56935">
    <property type="entry name" value="Porins"/>
    <property type="match status" value="1"/>
</dbReference>
<keyword evidence="6" id="KW-0408">Iron</keyword>
<dbReference type="Gene3D" id="2.40.170.20">
    <property type="entry name" value="TonB-dependent receptor, beta-barrel domain"/>
    <property type="match status" value="1"/>
</dbReference>
<protein>
    <submittedName>
        <fullName evidence="15">TonB-dependent receptor</fullName>
    </submittedName>
</protein>
<dbReference type="Gene3D" id="3.55.50.30">
    <property type="match status" value="1"/>
</dbReference>
<evidence type="ECO:0000256" key="7">
    <source>
        <dbReference type="ARBA" id="ARBA00023065"/>
    </source>
</evidence>